<evidence type="ECO:0000313" key="6">
    <source>
        <dbReference type="EMBL" id="CAG5098121.1"/>
    </source>
</evidence>
<keyword evidence="1" id="KW-0479">Metal-binding</keyword>
<keyword evidence="7" id="KW-1185">Reference proteome</keyword>
<dbReference type="PROSITE" id="PS50089">
    <property type="entry name" value="ZF_RING_2"/>
    <property type="match status" value="1"/>
</dbReference>
<keyword evidence="2 4" id="KW-0863">Zinc-finger</keyword>
<reference evidence="6 7" key="1">
    <citation type="submission" date="2021-04" db="EMBL/GenBank/DDBJ databases">
        <authorList>
            <person name="Bliznina A."/>
        </authorList>
    </citation>
    <scope>NUCLEOTIDE SEQUENCE [LARGE SCALE GENOMIC DNA]</scope>
</reference>
<proteinExistence type="predicted"/>
<dbReference type="InterPro" id="IPR001841">
    <property type="entry name" value="Znf_RING"/>
</dbReference>
<gene>
    <name evidence="6" type="ORF">OKIOD_LOCUS6946</name>
</gene>
<evidence type="ECO:0000313" key="7">
    <source>
        <dbReference type="Proteomes" id="UP001158576"/>
    </source>
</evidence>
<dbReference type="Gene3D" id="3.30.40.10">
    <property type="entry name" value="Zinc/RING finger domain, C3HC4 (zinc finger)"/>
    <property type="match status" value="1"/>
</dbReference>
<sequence length="78" mass="8960">MAEMKLSGIGQDLDVETIDSRMLCKVCTLRFNDGDRAMSVLPCRHAFRAYCLERLDTMNCPVCRGVFTKEQIQKIIWS</sequence>
<dbReference type="Proteomes" id="UP001158576">
    <property type="component" value="Chromosome XSR"/>
</dbReference>
<keyword evidence="3" id="KW-0862">Zinc</keyword>
<evidence type="ECO:0000256" key="4">
    <source>
        <dbReference type="PROSITE-ProRule" id="PRU00175"/>
    </source>
</evidence>
<evidence type="ECO:0000259" key="5">
    <source>
        <dbReference type="PROSITE" id="PS50089"/>
    </source>
</evidence>
<evidence type="ECO:0000256" key="1">
    <source>
        <dbReference type="ARBA" id="ARBA00022723"/>
    </source>
</evidence>
<dbReference type="Pfam" id="PF13639">
    <property type="entry name" value="zf-RING_2"/>
    <property type="match status" value="1"/>
</dbReference>
<protein>
    <submittedName>
        <fullName evidence="6">Oidioi.mRNA.OKI2018_I69.XSR.g15388.t1.cds</fullName>
    </submittedName>
</protein>
<feature type="domain" description="RING-type" evidence="5">
    <location>
        <begin position="24"/>
        <end position="64"/>
    </location>
</feature>
<dbReference type="SUPFAM" id="SSF57850">
    <property type="entry name" value="RING/U-box"/>
    <property type="match status" value="1"/>
</dbReference>
<evidence type="ECO:0000256" key="3">
    <source>
        <dbReference type="ARBA" id="ARBA00022833"/>
    </source>
</evidence>
<organism evidence="6 7">
    <name type="scientific">Oikopleura dioica</name>
    <name type="common">Tunicate</name>
    <dbReference type="NCBI Taxonomy" id="34765"/>
    <lineage>
        <taxon>Eukaryota</taxon>
        <taxon>Metazoa</taxon>
        <taxon>Chordata</taxon>
        <taxon>Tunicata</taxon>
        <taxon>Appendicularia</taxon>
        <taxon>Copelata</taxon>
        <taxon>Oikopleuridae</taxon>
        <taxon>Oikopleura</taxon>
    </lineage>
</organism>
<dbReference type="EMBL" id="OU015569">
    <property type="protein sequence ID" value="CAG5098121.1"/>
    <property type="molecule type" value="Genomic_DNA"/>
</dbReference>
<dbReference type="InterPro" id="IPR013083">
    <property type="entry name" value="Znf_RING/FYVE/PHD"/>
</dbReference>
<evidence type="ECO:0000256" key="2">
    <source>
        <dbReference type="ARBA" id="ARBA00022771"/>
    </source>
</evidence>
<name>A0ABN7SEK5_OIKDI</name>
<accession>A0ABN7SEK5</accession>